<accession>A0A328AAZ4</accession>
<proteinExistence type="predicted"/>
<dbReference type="AlphaFoldDB" id="A0A328AAZ4"/>
<keyword evidence="2" id="KW-1185">Reference proteome</keyword>
<evidence type="ECO:0000313" key="1">
    <source>
        <dbReference type="EMBL" id="RAK51627.1"/>
    </source>
</evidence>
<protein>
    <submittedName>
        <fullName evidence="1">Uncharacterized protein</fullName>
    </submittedName>
</protein>
<dbReference type="OrthoDB" id="7211020at2"/>
<sequence>MTTHYNSSSRGPVEIASMRYEHALNARDKLMRERSDDSRDAEIAALNDHIAGIEATFEERADG</sequence>
<comment type="caution">
    <text evidence="1">The sequence shown here is derived from an EMBL/GenBank/DDBJ whole genome shotgun (WGS) entry which is preliminary data.</text>
</comment>
<dbReference type="RefSeq" id="WP_111530189.1">
    <property type="nucleotide sequence ID" value="NZ_QFYQ01000002.1"/>
</dbReference>
<name>A0A328AAZ4_9CAUL</name>
<dbReference type="Proteomes" id="UP000249254">
    <property type="component" value="Unassembled WGS sequence"/>
</dbReference>
<gene>
    <name evidence="1" type="ORF">DJ017_17480</name>
</gene>
<organism evidence="1 2">
    <name type="scientific">Phenylobacterium soli</name>
    <dbReference type="NCBI Taxonomy" id="2170551"/>
    <lineage>
        <taxon>Bacteria</taxon>
        <taxon>Pseudomonadati</taxon>
        <taxon>Pseudomonadota</taxon>
        <taxon>Alphaproteobacteria</taxon>
        <taxon>Caulobacterales</taxon>
        <taxon>Caulobacteraceae</taxon>
        <taxon>Phenylobacterium</taxon>
    </lineage>
</organism>
<dbReference type="EMBL" id="QFYQ01000002">
    <property type="protein sequence ID" value="RAK51627.1"/>
    <property type="molecule type" value="Genomic_DNA"/>
</dbReference>
<reference evidence="2" key="1">
    <citation type="submission" date="2018-05" db="EMBL/GenBank/DDBJ databases">
        <authorList>
            <person name="Li X."/>
        </authorList>
    </citation>
    <scope>NUCLEOTIDE SEQUENCE [LARGE SCALE GENOMIC DNA]</scope>
    <source>
        <strain evidence="2">LX32</strain>
    </source>
</reference>
<evidence type="ECO:0000313" key="2">
    <source>
        <dbReference type="Proteomes" id="UP000249254"/>
    </source>
</evidence>